<evidence type="ECO:0000313" key="3">
    <source>
        <dbReference type="WBParaSite" id="L893_g1076.t1"/>
    </source>
</evidence>
<organism evidence="2 3">
    <name type="scientific">Steinernema glaseri</name>
    <dbReference type="NCBI Taxonomy" id="37863"/>
    <lineage>
        <taxon>Eukaryota</taxon>
        <taxon>Metazoa</taxon>
        <taxon>Ecdysozoa</taxon>
        <taxon>Nematoda</taxon>
        <taxon>Chromadorea</taxon>
        <taxon>Rhabditida</taxon>
        <taxon>Tylenchina</taxon>
        <taxon>Panagrolaimomorpha</taxon>
        <taxon>Strongyloidoidea</taxon>
        <taxon>Steinernematidae</taxon>
        <taxon>Steinernema</taxon>
    </lineage>
</organism>
<name>A0A1I7XY25_9BILA</name>
<dbReference type="Proteomes" id="UP000095287">
    <property type="component" value="Unplaced"/>
</dbReference>
<dbReference type="WBParaSite" id="L893_g1076.t1">
    <property type="protein sequence ID" value="L893_g1076.t1"/>
    <property type="gene ID" value="L893_g1076"/>
</dbReference>
<evidence type="ECO:0000256" key="1">
    <source>
        <dbReference type="SAM" id="SignalP"/>
    </source>
</evidence>
<evidence type="ECO:0000313" key="2">
    <source>
        <dbReference type="Proteomes" id="UP000095287"/>
    </source>
</evidence>
<keyword evidence="1" id="KW-0732">Signal</keyword>
<keyword evidence="2" id="KW-1185">Reference proteome</keyword>
<reference evidence="3" key="1">
    <citation type="submission" date="2016-11" db="UniProtKB">
        <authorList>
            <consortium name="WormBaseParasite"/>
        </authorList>
    </citation>
    <scope>IDENTIFICATION</scope>
</reference>
<feature type="signal peptide" evidence="1">
    <location>
        <begin position="1"/>
        <end position="18"/>
    </location>
</feature>
<dbReference type="AlphaFoldDB" id="A0A1I7XY25"/>
<accession>A0A1I7XY25</accession>
<proteinExistence type="predicted"/>
<sequence>MYVFTSLALLFFATYSQACAPTDKDGNPIFATKVKPEDIPRGRLIAPTKKTWMEDSSAGRKDVEELATRIFREIEMKEFAEAHNTQVQNGGKPLITFGADKGSNGNMVLIINSFQEPAECNKMFNAIIKVIKGIDENALATEECK</sequence>
<feature type="chain" id="PRO_5009311628" evidence="1">
    <location>
        <begin position="19"/>
        <end position="145"/>
    </location>
</feature>
<protein>
    <submittedName>
        <fullName evidence="3">Astacin domain-containing protein</fullName>
    </submittedName>
</protein>